<reference evidence="1 2" key="2">
    <citation type="submission" date="2007-06" db="EMBL/GenBank/DDBJ databases">
        <title>Draft genome sequence of Pseudoflavonifractor capillosus ATCC 29799.</title>
        <authorList>
            <person name="Sudarsanam P."/>
            <person name="Ley R."/>
            <person name="Guruge J."/>
            <person name="Turnbaugh P.J."/>
            <person name="Mahowald M."/>
            <person name="Liep D."/>
            <person name="Gordon J."/>
        </authorList>
    </citation>
    <scope>NUCLEOTIDE SEQUENCE [LARGE SCALE GENOMIC DNA]</scope>
    <source>
        <strain evidence="1 2">ATCC 29799</strain>
    </source>
</reference>
<dbReference type="Proteomes" id="UP000003639">
    <property type="component" value="Unassembled WGS sequence"/>
</dbReference>
<name>A6NYL8_9FIRM</name>
<dbReference type="EMBL" id="AAXG02000032">
    <property type="protein sequence ID" value="EDM98517.1"/>
    <property type="molecule type" value="Genomic_DNA"/>
</dbReference>
<comment type="caution">
    <text evidence="1">The sequence shown here is derived from an EMBL/GenBank/DDBJ whole genome shotgun (WGS) entry which is preliminary data.</text>
</comment>
<dbReference type="AlphaFoldDB" id="A6NYL8"/>
<proteinExistence type="predicted"/>
<accession>A6NYL8</accession>
<organism evidence="1 2">
    <name type="scientific">Pseudoflavonifractor capillosus ATCC 29799</name>
    <dbReference type="NCBI Taxonomy" id="411467"/>
    <lineage>
        <taxon>Bacteria</taxon>
        <taxon>Bacillati</taxon>
        <taxon>Bacillota</taxon>
        <taxon>Clostridia</taxon>
        <taxon>Eubacteriales</taxon>
        <taxon>Oscillospiraceae</taxon>
        <taxon>Pseudoflavonifractor</taxon>
    </lineage>
</organism>
<evidence type="ECO:0000313" key="1">
    <source>
        <dbReference type="EMBL" id="EDM98517.1"/>
    </source>
</evidence>
<keyword evidence="2" id="KW-1185">Reference proteome</keyword>
<sequence length="34" mass="3863">MSSCAVWFGAKVVKKLWKVVLARNRLNIGFKLAQ</sequence>
<dbReference type="STRING" id="411467.BACCAP_03319"/>
<protein>
    <submittedName>
        <fullName evidence="1">Uncharacterized protein</fullName>
    </submittedName>
</protein>
<gene>
    <name evidence="1" type="ORF">BACCAP_03319</name>
</gene>
<reference evidence="1 2" key="1">
    <citation type="submission" date="2007-04" db="EMBL/GenBank/DDBJ databases">
        <authorList>
            <person name="Fulton L."/>
            <person name="Clifton S."/>
            <person name="Fulton B."/>
            <person name="Xu J."/>
            <person name="Minx P."/>
            <person name="Pepin K.H."/>
            <person name="Johnson M."/>
            <person name="Thiruvilangam P."/>
            <person name="Bhonagiri V."/>
            <person name="Nash W.E."/>
            <person name="Mardis E.R."/>
            <person name="Wilson R.K."/>
        </authorList>
    </citation>
    <scope>NUCLEOTIDE SEQUENCE [LARGE SCALE GENOMIC DNA]</scope>
    <source>
        <strain evidence="1 2">ATCC 29799</strain>
    </source>
</reference>
<evidence type="ECO:0000313" key="2">
    <source>
        <dbReference type="Proteomes" id="UP000003639"/>
    </source>
</evidence>